<dbReference type="InterPro" id="IPR001248">
    <property type="entry name" value="Pur-cyt_permease"/>
</dbReference>
<dbReference type="Gene3D" id="3.40.50.1820">
    <property type="entry name" value="alpha/beta hydrolase"/>
    <property type="match status" value="1"/>
</dbReference>
<dbReference type="PANTHER" id="PTHR31806">
    <property type="entry name" value="PURINE-CYTOSINE PERMEASE FCY2-RELATED"/>
    <property type="match status" value="1"/>
</dbReference>
<evidence type="ECO:0000256" key="5">
    <source>
        <dbReference type="ARBA" id="ARBA00022989"/>
    </source>
</evidence>
<dbReference type="Gene3D" id="1.10.4160.10">
    <property type="entry name" value="Hydantoin permease"/>
    <property type="match status" value="1"/>
</dbReference>
<dbReference type="Pfam" id="PF02133">
    <property type="entry name" value="Transp_cyt_pur"/>
    <property type="match status" value="1"/>
</dbReference>
<evidence type="ECO:0000256" key="4">
    <source>
        <dbReference type="ARBA" id="ARBA00022692"/>
    </source>
</evidence>
<feature type="transmembrane region" description="Helical" evidence="7">
    <location>
        <begin position="367"/>
        <end position="388"/>
    </location>
</feature>
<proteinExistence type="inferred from homology"/>
<feature type="transmembrane region" description="Helical" evidence="7">
    <location>
        <begin position="179"/>
        <end position="199"/>
    </location>
</feature>
<feature type="transmembrane region" description="Helical" evidence="7">
    <location>
        <begin position="440"/>
        <end position="462"/>
    </location>
</feature>
<dbReference type="InterPro" id="IPR000073">
    <property type="entry name" value="AB_hydrolase_1"/>
</dbReference>
<keyword evidence="4 7" id="KW-0812">Transmembrane</keyword>
<feature type="transmembrane region" description="Helical" evidence="7">
    <location>
        <begin position="293"/>
        <end position="316"/>
    </location>
</feature>
<dbReference type="SUPFAM" id="SSF53474">
    <property type="entry name" value="alpha/beta-Hydrolases"/>
    <property type="match status" value="1"/>
</dbReference>
<feature type="transmembrane region" description="Helical" evidence="7">
    <location>
        <begin position="111"/>
        <end position="139"/>
    </location>
</feature>
<dbReference type="CDD" id="cd11484">
    <property type="entry name" value="SLC-NCS1sbd_CobB-like"/>
    <property type="match status" value="1"/>
</dbReference>
<feature type="transmembrane region" description="Helical" evidence="7">
    <location>
        <begin position="45"/>
        <end position="63"/>
    </location>
</feature>
<feature type="transmembrane region" description="Helical" evidence="7">
    <location>
        <begin position="211"/>
        <end position="230"/>
    </location>
</feature>
<comment type="caution">
    <text evidence="9">The sequence shown here is derived from an EMBL/GenBank/DDBJ whole genome shotgun (WGS) entry which is preliminary data.</text>
</comment>
<gene>
    <name evidence="9" type="ORF">ACFY05_00805</name>
</gene>
<evidence type="ECO:0000256" key="7">
    <source>
        <dbReference type="SAM" id="Phobius"/>
    </source>
</evidence>
<dbReference type="InterPro" id="IPR026030">
    <property type="entry name" value="Pur-cyt_permease_Fcy2/21/22"/>
</dbReference>
<feature type="domain" description="AB hydrolase-1" evidence="8">
    <location>
        <begin position="521"/>
        <end position="737"/>
    </location>
</feature>
<feature type="transmembrane region" description="Helical" evidence="7">
    <location>
        <begin position="250"/>
        <end position="273"/>
    </location>
</feature>
<evidence type="ECO:0000256" key="6">
    <source>
        <dbReference type="ARBA" id="ARBA00023136"/>
    </source>
</evidence>
<dbReference type="RefSeq" id="WP_387340019.1">
    <property type="nucleotide sequence ID" value="NZ_JBIAXI010000001.1"/>
</dbReference>
<keyword evidence="9" id="KW-0378">Hydrolase</keyword>
<dbReference type="Proteomes" id="UP001602119">
    <property type="component" value="Unassembled WGS sequence"/>
</dbReference>
<evidence type="ECO:0000259" key="8">
    <source>
        <dbReference type="Pfam" id="PF00561"/>
    </source>
</evidence>
<evidence type="ECO:0000256" key="1">
    <source>
        <dbReference type="ARBA" id="ARBA00004141"/>
    </source>
</evidence>
<keyword evidence="6 7" id="KW-0472">Membrane</keyword>
<feature type="transmembrane region" description="Helical" evidence="7">
    <location>
        <begin position="337"/>
        <end position="355"/>
    </location>
</feature>
<keyword evidence="3" id="KW-0813">Transport</keyword>
<evidence type="ECO:0000256" key="3">
    <source>
        <dbReference type="ARBA" id="ARBA00022448"/>
    </source>
</evidence>
<dbReference type="EMBL" id="JBIAXI010000001">
    <property type="protein sequence ID" value="MFF4771377.1"/>
    <property type="molecule type" value="Genomic_DNA"/>
</dbReference>
<keyword evidence="5 7" id="KW-1133">Transmembrane helix</keyword>
<comment type="similarity">
    <text evidence="2">Belongs to the purine-cytosine permease (2.A.39) family.</text>
</comment>
<dbReference type="Pfam" id="PF00561">
    <property type="entry name" value="Abhydrolase_1"/>
    <property type="match status" value="1"/>
</dbReference>
<feature type="transmembrane region" description="Helical" evidence="7">
    <location>
        <begin position="409"/>
        <end position="428"/>
    </location>
</feature>
<feature type="transmembrane region" description="Helical" evidence="7">
    <location>
        <begin position="151"/>
        <end position="172"/>
    </location>
</feature>
<feature type="transmembrane region" description="Helical" evidence="7">
    <location>
        <begin position="69"/>
        <end position="91"/>
    </location>
</feature>
<dbReference type="PANTHER" id="PTHR31806:SF1">
    <property type="entry name" value="PURINE-CYTOSINE PERMEASE FCY2-RELATED"/>
    <property type="match status" value="1"/>
</dbReference>
<evidence type="ECO:0000256" key="2">
    <source>
        <dbReference type="ARBA" id="ARBA00008974"/>
    </source>
</evidence>
<comment type="subcellular location">
    <subcellularLocation>
        <location evidence="1">Membrane</location>
        <topology evidence="1">Multi-pass membrane protein</topology>
    </subcellularLocation>
</comment>
<evidence type="ECO:0000313" key="9">
    <source>
        <dbReference type="EMBL" id="MFF4771377.1"/>
    </source>
</evidence>
<evidence type="ECO:0000313" key="10">
    <source>
        <dbReference type="Proteomes" id="UP001602119"/>
    </source>
</evidence>
<sequence length="752" mass="78890">MSSHVSVSSHPHSTSTPARLLRMIEVRSIDYIPSSERRGKAWHQAPFWFTGQLVVSTIIVGFIGPAQGLSVGLSILASALGALAGAFLMAFHANQGPTMGLPQMVQSRAQFGVKGAALPMLGAIFLYVGLSVFGVVLGGQAISLVLPGPPLMWGAGIVVLATLLAVVGHDLLHAVLRWLSYLVAPVFVVLTVLALVHLHPQPASGETNTPAAMLVQFVAAAGYLLGYAVYVSDYSRYLPASTSPRAVIGWTYLGAATSAIWLMSLGSFIASSVPVADALPNLRDIGDRLFPGFGTFAVVITLVPSAIALMGVNLYGTMLSGVSIAAGFRPIALSVRARVIGIVAGGACAFLVALAMPDAYLGAFNDFVTMVLYLLVPWSAVNLVDYYWVRRGRYAITALFDQNGIYGRWGVAGLVAYGLGFAAMIPFMSTGFFTGPAVPALGGADIAFAVGLLVAGGAYLVGNRGFHPSSERPAILASLRLLGEGANDGEHTADDVERRTVDTATGPLSVLLRRGDEGTTPVLFLHPANLSARCWRMVAERLPADRGWIALDLRGHGESTRSGTYDVEGWAEDCAHVLTSLGVPRAHLVGGSASAAVAVELAARHPDLAASVVTVGGAFRPVDPEEGGLIEEIVALGSDQALRRHAAAEAVAVPEAAEEAIADLSRNDDATTIAIWRAAAATDSEHAAATLRRPVLVVVGELDRTCPAEESTWFAEVTGARLEVLPGIGHLPMYEAPDDLASLLTEHLRRLS</sequence>
<keyword evidence="10" id="KW-1185">Reference proteome</keyword>
<name>A0ABW6UYJ2_MICFU</name>
<accession>A0ABW6UYJ2</accession>
<organism evidence="9 10">
    <name type="scientific">Microtetraspora fusca</name>
    <dbReference type="NCBI Taxonomy" id="1997"/>
    <lineage>
        <taxon>Bacteria</taxon>
        <taxon>Bacillati</taxon>
        <taxon>Actinomycetota</taxon>
        <taxon>Actinomycetes</taxon>
        <taxon>Streptosporangiales</taxon>
        <taxon>Streptosporangiaceae</taxon>
        <taxon>Microtetraspora</taxon>
    </lineage>
</organism>
<dbReference type="InterPro" id="IPR029058">
    <property type="entry name" value="AB_hydrolase_fold"/>
</dbReference>
<reference evidence="9 10" key="1">
    <citation type="submission" date="2024-10" db="EMBL/GenBank/DDBJ databases">
        <title>The Natural Products Discovery Center: Release of the First 8490 Sequenced Strains for Exploring Actinobacteria Biosynthetic Diversity.</title>
        <authorList>
            <person name="Kalkreuter E."/>
            <person name="Kautsar S.A."/>
            <person name="Yang D."/>
            <person name="Bader C.D."/>
            <person name="Teijaro C.N."/>
            <person name="Fluegel L."/>
            <person name="Davis C.M."/>
            <person name="Simpson J.R."/>
            <person name="Lauterbach L."/>
            <person name="Steele A.D."/>
            <person name="Gui C."/>
            <person name="Meng S."/>
            <person name="Li G."/>
            <person name="Viehrig K."/>
            <person name="Ye F."/>
            <person name="Su P."/>
            <person name="Kiefer A.F."/>
            <person name="Nichols A."/>
            <person name="Cepeda A.J."/>
            <person name="Yan W."/>
            <person name="Fan B."/>
            <person name="Jiang Y."/>
            <person name="Adhikari A."/>
            <person name="Zheng C.-J."/>
            <person name="Schuster L."/>
            <person name="Cowan T.M."/>
            <person name="Smanski M.J."/>
            <person name="Chevrette M.G."/>
            <person name="De Carvalho L.P.S."/>
            <person name="Shen B."/>
        </authorList>
    </citation>
    <scope>NUCLEOTIDE SEQUENCE [LARGE SCALE GENOMIC DNA]</scope>
    <source>
        <strain evidence="9 10">NPDC001281</strain>
    </source>
</reference>
<protein>
    <submittedName>
        <fullName evidence="9">Alpha/beta fold hydrolase</fullName>
    </submittedName>
</protein>
<dbReference type="GO" id="GO:0016787">
    <property type="term" value="F:hydrolase activity"/>
    <property type="evidence" value="ECO:0007669"/>
    <property type="project" value="UniProtKB-KW"/>
</dbReference>